<feature type="compositionally biased region" description="Polar residues" evidence="7">
    <location>
        <begin position="587"/>
        <end position="599"/>
    </location>
</feature>
<feature type="compositionally biased region" description="Basic and acidic residues" evidence="7">
    <location>
        <begin position="989"/>
        <end position="1000"/>
    </location>
</feature>
<feature type="compositionally biased region" description="Basic and acidic residues" evidence="7">
    <location>
        <begin position="1151"/>
        <end position="1168"/>
    </location>
</feature>
<proteinExistence type="predicted"/>
<feature type="region of interest" description="Disordered" evidence="7">
    <location>
        <begin position="630"/>
        <end position="687"/>
    </location>
</feature>
<reference evidence="9 10" key="1">
    <citation type="submission" date="2018-05" db="EMBL/GenBank/DDBJ databases">
        <title>Genome sequencing and assembly of the regulated plant pathogen Lachnellula willkommii and related sister species for the development of diagnostic species identification markers.</title>
        <authorList>
            <person name="Giroux E."/>
            <person name="Bilodeau G."/>
        </authorList>
    </citation>
    <scope>NUCLEOTIDE SEQUENCE [LARGE SCALE GENOMIC DNA]</scope>
    <source>
        <strain evidence="9 10">CBS 268.59</strain>
    </source>
</reference>
<accession>A0A8T9CJ87</accession>
<feature type="transmembrane region" description="Helical" evidence="8">
    <location>
        <begin position="2103"/>
        <end position="2126"/>
    </location>
</feature>
<feature type="region of interest" description="Disordered" evidence="7">
    <location>
        <begin position="928"/>
        <end position="1024"/>
    </location>
</feature>
<evidence type="ECO:0000256" key="1">
    <source>
        <dbReference type="ARBA" id="ARBA00004651"/>
    </source>
</evidence>
<keyword evidence="6 8" id="KW-0472">Membrane</keyword>
<evidence type="ECO:0000256" key="8">
    <source>
        <dbReference type="SAM" id="Phobius"/>
    </source>
</evidence>
<feature type="transmembrane region" description="Helical" evidence="8">
    <location>
        <begin position="1662"/>
        <end position="1684"/>
    </location>
</feature>
<evidence type="ECO:0000256" key="3">
    <source>
        <dbReference type="ARBA" id="ARBA00022475"/>
    </source>
</evidence>
<evidence type="ECO:0000256" key="7">
    <source>
        <dbReference type="SAM" id="MobiDB-lite"/>
    </source>
</evidence>
<evidence type="ECO:0000256" key="6">
    <source>
        <dbReference type="ARBA" id="ARBA00023136"/>
    </source>
</evidence>
<keyword evidence="4 8" id="KW-0812">Transmembrane</keyword>
<feature type="region of interest" description="Disordered" evidence="7">
    <location>
        <begin position="531"/>
        <end position="613"/>
    </location>
</feature>
<keyword evidence="10" id="KW-1185">Reference proteome</keyword>
<feature type="compositionally biased region" description="Polar residues" evidence="7">
    <location>
        <begin position="250"/>
        <end position="261"/>
    </location>
</feature>
<evidence type="ECO:0000256" key="4">
    <source>
        <dbReference type="ARBA" id="ARBA00022692"/>
    </source>
</evidence>
<feature type="transmembrane region" description="Helical" evidence="8">
    <location>
        <begin position="2070"/>
        <end position="2091"/>
    </location>
</feature>
<feature type="region of interest" description="Disordered" evidence="7">
    <location>
        <begin position="700"/>
        <end position="740"/>
    </location>
</feature>
<gene>
    <name evidence="9" type="ORF">LSUE1_G000742</name>
</gene>
<evidence type="ECO:0000256" key="5">
    <source>
        <dbReference type="ARBA" id="ARBA00022989"/>
    </source>
</evidence>
<dbReference type="PANTHER" id="PTHR23502">
    <property type="entry name" value="MAJOR FACILITATOR SUPERFAMILY"/>
    <property type="match status" value="1"/>
</dbReference>
<feature type="region of interest" description="Disordered" evidence="7">
    <location>
        <begin position="2042"/>
        <end position="2061"/>
    </location>
</feature>
<dbReference type="GO" id="GO:0005886">
    <property type="term" value="C:plasma membrane"/>
    <property type="evidence" value="ECO:0007669"/>
    <property type="project" value="UniProtKB-SubCell"/>
</dbReference>
<evidence type="ECO:0000256" key="2">
    <source>
        <dbReference type="ARBA" id="ARBA00022448"/>
    </source>
</evidence>
<feature type="compositionally biased region" description="Polar residues" evidence="7">
    <location>
        <begin position="971"/>
        <end position="987"/>
    </location>
</feature>
<feature type="transmembrane region" description="Helical" evidence="8">
    <location>
        <begin position="2005"/>
        <end position="2025"/>
    </location>
</feature>
<dbReference type="InterPro" id="IPR036259">
    <property type="entry name" value="MFS_trans_sf"/>
</dbReference>
<evidence type="ECO:0000313" key="10">
    <source>
        <dbReference type="Proteomes" id="UP000469558"/>
    </source>
</evidence>
<feature type="compositionally biased region" description="Polar residues" evidence="7">
    <location>
        <begin position="1285"/>
        <end position="1320"/>
    </location>
</feature>
<name>A0A8T9CJ87_9HELO</name>
<feature type="compositionally biased region" description="Polar residues" evidence="7">
    <location>
        <begin position="1360"/>
        <end position="1379"/>
    </location>
</feature>
<feature type="compositionally biased region" description="Basic and acidic residues" evidence="7">
    <location>
        <begin position="439"/>
        <end position="451"/>
    </location>
</feature>
<keyword evidence="5 8" id="KW-1133">Transmembrane helix</keyword>
<feature type="region of interest" description="Disordered" evidence="7">
    <location>
        <begin position="1142"/>
        <end position="1436"/>
    </location>
</feature>
<feature type="compositionally biased region" description="Basic and acidic residues" evidence="7">
    <location>
        <begin position="1262"/>
        <end position="1275"/>
    </location>
</feature>
<feature type="compositionally biased region" description="Low complexity" evidence="7">
    <location>
        <begin position="1003"/>
        <end position="1015"/>
    </location>
</feature>
<dbReference type="SUPFAM" id="SSF103473">
    <property type="entry name" value="MFS general substrate transporter"/>
    <property type="match status" value="1"/>
</dbReference>
<feature type="compositionally biased region" description="Basic and acidic residues" evidence="7">
    <location>
        <begin position="330"/>
        <end position="345"/>
    </location>
</feature>
<feature type="compositionally biased region" description="Polar residues" evidence="7">
    <location>
        <begin position="885"/>
        <end position="912"/>
    </location>
</feature>
<dbReference type="EMBL" id="QGMK01000074">
    <property type="protein sequence ID" value="TVY84557.1"/>
    <property type="molecule type" value="Genomic_DNA"/>
</dbReference>
<dbReference type="OrthoDB" id="10250282at2759"/>
<feature type="region of interest" description="Disordered" evidence="7">
    <location>
        <begin position="860"/>
        <end position="912"/>
    </location>
</feature>
<feature type="compositionally biased region" description="Low complexity" evidence="7">
    <location>
        <begin position="2239"/>
        <end position="2257"/>
    </location>
</feature>
<keyword evidence="2" id="KW-0813">Transport</keyword>
<feature type="transmembrane region" description="Helical" evidence="8">
    <location>
        <begin position="1629"/>
        <end position="1650"/>
    </location>
</feature>
<keyword evidence="3" id="KW-1003">Cell membrane</keyword>
<feature type="region of interest" description="Disordered" evidence="7">
    <location>
        <begin position="1"/>
        <end position="51"/>
    </location>
</feature>
<dbReference type="Gene3D" id="1.20.1250.20">
    <property type="entry name" value="MFS general substrate transporter like domains"/>
    <property type="match status" value="1"/>
</dbReference>
<feature type="compositionally biased region" description="Basic and acidic residues" evidence="7">
    <location>
        <begin position="630"/>
        <end position="655"/>
    </location>
</feature>
<feature type="compositionally biased region" description="Basic and acidic residues" evidence="7">
    <location>
        <begin position="1419"/>
        <end position="1436"/>
    </location>
</feature>
<feature type="compositionally biased region" description="Polar residues" evidence="7">
    <location>
        <begin position="669"/>
        <end position="685"/>
    </location>
</feature>
<comment type="caution">
    <text evidence="9">The sequence shown here is derived from an EMBL/GenBank/DDBJ whole genome shotgun (WGS) entry which is preliminary data.</text>
</comment>
<feature type="region of interest" description="Disordered" evidence="7">
    <location>
        <begin position="2233"/>
        <end position="2286"/>
    </location>
</feature>
<feature type="region of interest" description="Disordered" evidence="7">
    <location>
        <begin position="295"/>
        <end position="480"/>
    </location>
</feature>
<feature type="transmembrane region" description="Helical" evidence="8">
    <location>
        <begin position="1786"/>
        <end position="1808"/>
    </location>
</feature>
<evidence type="ECO:0000313" key="9">
    <source>
        <dbReference type="EMBL" id="TVY84557.1"/>
    </source>
</evidence>
<feature type="compositionally biased region" description="Basic residues" evidence="7">
    <location>
        <begin position="2276"/>
        <end position="2286"/>
    </location>
</feature>
<feature type="compositionally biased region" description="Pro residues" evidence="7">
    <location>
        <begin position="33"/>
        <end position="46"/>
    </location>
</feature>
<feature type="region of interest" description="Disordered" evidence="7">
    <location>
        <begin position="201"/>
        <end position="261"/>
    </location>
</feature>
<dbReference type="Proteomes" id="UP000469558">
    <property type="component" value="Unassembled WGS sequence"/>
</dbReference>
<feature type="transmembrane region" description="Helical" evidence="8">
    <location>
        <begin position="1696"/>
        <end position="1714"/>
    </location>
</feature>
<feature type="compositionally biased region" description="Polar residues" evidence="7">
    <location>
        <begin position="569"/>
        <end position="580"/>
    </location>
</feature>
<dbReference type="PANTHER" id="PTHR23502:SF186">
    <property type="entry name" value="MAJOR FACILITATOR SUPERFAMILY (MFS) PROFILE DOMAIN-CONTAINING PROTEIN"/>
    <property type="match status" value="1"/>
</dbReference>
<feature type="transmembrane region" description="Helical" evidence="8">
    <location>
        <begin position="1814"/>
        <end position="1834"/>
    </location>
</feature>
<protein>
    <submittedName>
        <fullName evidence="9">Uncharacterized protein</fullName>
    </submittedName>
</protein>
<dbReference type="GO" id="GO:0022857">
    <property type="term" value="F:transmembrane transporter activity"/>
    <property type="evidence" value="ECO:0007669"/>
    <property type="project" value="TreeGrafter"/>
</dbReference>
<sequence length="2286" mass="248857">MDGGASRRPTEASILGSLDGAEPPVEDILDPCCTPPPPQEPTPTPVGEPKKKFRFPRLILQDKKKAESTIQSCIEISPDIPEDDAKIHETDLMCCPPCDPGDTKPSKYIVSHNEWPFRAVHAEPGDLACFLAGCPPGRTNCKRHQTRPTNRRAYSTSVEGTGRNLQDDFKAIASGLAKDVAKLGISVKDVKIPSPLVIGPLVISDKPSPKDNQQNRPEINDRRSDVNIPNSLKLDGARTNDSRLPIVKAPSSTAGLSPRSSVTSIDAFPHAALSQEVAAQIDKIQPLSATVVTNFSLPGPKARRSRADRASARQPSTNGPPLIEDVAGEADIKSSDDETKRKESKPQLSFSDKLPGKDVATPQDETKRKESKPQLSFSDKMLEKDVAAPQDKMQLQISEPTPEFTPPPRVEDKGNGVQSQEEIQRKISEPRITLPGEVPTKEDSAKPREETISQDPRPSDALSALKPANELSGRGLGRVRTRIYSDNTAESEVTDTLGIMVQVAVDVEDGEVRDSDDGTVNIDEVVKRVLTEDLVDISSPSDSIKGEQKLGSDPEPVPGRALEDDPTSRPAQDSDQVLSSKNKRTSEPSNTHASESTDLSMLEALPTPPVGHLTNLKNAIEFVDTVRGRMHDVGKKYEKKAKVQEKRAVDSKEPSTKQNDIVNFPPVESSPNGQSVPQPSFNAVSPKSAAKYISGIDSATNADKSRGKHPLLAASKPSSPDRGTRENTEQTGPEPGMGQALLSRTTSALPTTPRTIKKGTLPVSDVDPLNSAYWGFVPAVKEAVQDAVQVAVRNAVHEIVVPPGAEQDMASDAYRKLVADSLSQAAHKADEYLRRASLWNGPASSPRMSPELAKSNKLGDVANIPENGLPNNQENNAKPGGEQAPKTNASRYGSASTASNFETPRNRSASPHSLLSNILETVPLDMEQQEEPAQKRGSKFSVPWKRGTSPRYTEIPTRKSSMNRVLGPKASGTNSSQKLSPKNSGTRARSYERLASKSEGLHSMSSAGSLQSSGANAKDDSQEKFSRNNTVHWLKELLSSEAPYEPRLTALPPRTRRGETPVEPVTQLYLGAIPDPAADPDPTKPDAAKIAPEAFTRTINDLENLLNEALLIARQAADMEDAAKVPAILEDATKMLKARRNGPYEGIPYDLEGRDRVSSRSLDRRGSDDMSSVPSIHESLRSYSESSASEYSDDDEAARQAPVEDIENGNRYRSVTVSSNAAGLNHPAGWPPTGRVSTPYPPASEPVSRESIAADFPSMEKAISDDSIEHIKAADPRSGPPETSLPPSKSTQQKRLSSGPSLQRVSTKFITLEPFSSKTSAGIKRESSAKSPGRLSPARKSVAARDSTVAADVLGISPNAAENSRENQASGPQLQTGSSVAVGRRRQSEDEHGSIRTKQSESGPVPLPRGSSLSVCKKGHSEDEHDAIKTKLSEKSIPNKREVREYIETFRHPPIQPRSSSLALRKQAENPQGNSRGYQVVPGTTYDWQDIDQEQIEPCSKLASDNPVSMLVPGGQKFSQGQLTSYSHSLDGTMTNTEEMDFSVGYTAREHGTGKSGGGQPPAQPAIELKDMPDPNLPETNTSRRRKNNDHDLRGKSHVSLKEHKGFSLARSHKRQTIARDWSPGRKRFVAAVACISTALVGILVGIYAGEVPAIQYYIVDFHHYTVLGNVFFFIALAIPSFIFWPLPLLHGRKPYILGAMSIAMPLLFPQALAVGQFRSPYVSTWRVGLILSRALMGFCLGFANMNFKSTLTDLFGASLQSENPHQEVVDEFDVRRHGGGMGIWLGLWTWSAMGSIGVGFMAGAIIINTLTPAWGFYISIVIIALVLLLNVVTPEVRRSAYRRSVAEVRNGAEVSRRLARGEVKMHMVQTGPKWWGEEFHYGIQLSKGMLRQPGFLVMALYVAWMYAQIVLIIVLLGALMSKYYKFKSPEVGYSVLAVPLGAMVAIPFQSASIFSRSRKHEETDDDTFDKKVHWSSHLVRRAIFILVLPFAGMGYTLTSIGPPIPFIIPILFAALIGFLSNLAMAECHGIMMETFDTSDLQPGMTGRPRGKSGDKTAHKRTNYSSFPRVASAFAITEGIGYLFAAIATGVGGSAERQLGAQAATGIMAGILLILSILLLLVLARFKEVQIIPDSKADEMSRWRNARRASISRKAEGAEDEDEPWRPVIIGNPTHHTRRMCLLEMGGLTRWSEIRRKNRLVDEQGLEAKHPNLVALEEARARLQEAEQRVVHNIRRSLSRGSSRGSRGSRNSDNANRPEGGDLGGHREMLSPAGKGGRRRKSTIKE</sequence>
<organism evidence="9 10">
    <name type="scientific">Lachnellula suecica</name>
    <dbReference type="NCBI Taxonomy" id="602035"/>
    <lineage>
        <taxon>Eukaryota</taxon>
        <taxon>Fungi</taxon>
        <taxon>Dikarya</taxon>
        <taxon>Ascomycota</taxon>
        <taxon>Pezizomycotina</taxon>
        <taxon>Leotiomycetes</taxon>
        <taxon>Helotiales</taxon>
        <taxon>Lachnaceae</taxon>
        <taxon>Lachnellula</taxon>
    </lineage>
</organism>
<feature type="transmembrane region" description="Helical" evidence="8">
    <location>
        <begin position="1979"/>
        <end position="1999"/>
    </location>
</feature>
<feature type="region of interest" description="Disordered" evidence="7">
    <location>
        <begin position="1548"/>
        <end position="1597"/>
    </location>
</feature>
<feature type="transmembrane region" description="Helical" evidence="8">
    <location>
        <begin position="1896"/>
        <end position="1920"/>
    </location>
</feature>
<feature type="transmembrane region" description="Helical" evidence="8">
    <location>
        <begin position="1932"/>
        <end position="1949"/>
    </location>
</feature>
<feature type="compositionally biased region" description="Polar residues" evidence="7">
    <location>
        <begin position="1211"/>
        <end position="1222"/>
    </location>
</feature>
<comment type="subcellular location">
    <subcellularLocation>
        <location evidence="1">Cell membrane</location>
        <topology evidence="1">Multi-pass membrane protein</topology>
    </subcellularLocation>
</comment>